<evidence type="ECO:0000256" key="1">
    <source>
        <dbReference type="ARBA" id="ARBA00023014"/>
    </source>
</evidence>
<keyword evidence="1" id="KW-0408">Iron</keyword>
<dbReference type="InterPro" id="IPR029479">
    <property type="entry name" value="Nitroreductase"/>
</dbReference>
<gene>
    <name evidence="4" type="ORF">NNJEOMEG_01836</name>
</gene>
<sequence>MKRRGFIAAAGTLALGLGAAPALAQQGGAALPAPALAQQGGAALPAPALPGGKTLEAALRARQSVREYADKDIAPDILAGILWAACGVNRPDSGRRTAPSAHNRQEVSVWAAKADGLFLYDPKANALVRKAGGDLRALTGTQSFAAKAPLNLVYVADVEKAAGKTDEEKLNYAWADTGFVSQNVYLYCAAMGLGTVVRASVDREALAKAMGLGATQRVIMAQSVGWPKG</sequence>
<evidence type="ECO:0000256" key="2">
    <source>
        <dbReference type="SAM" id="SignalP"/>
    </source>
</evidence>
<dbReference type="CDD" id="cd02142">
    <property type="entry name" value="McbC_SagB-like_oxidoreductase"/>
    <property type="match status" value="1"/>
</dbReference>
<reference evidence="4 5" key="1">
    <citation type="submission" date="2020-04" db="EMBL/GenBank/DDBJ databases">
        <authorList>
            <consortium name="Desulfovibrio sp. FSS-1 genome sequencing consortium"/>
            <person name="Shimoshige H."/>
            <person name="Kobayashi H."/>
            <person name="Maekawa T."/>
        </authorList>
    </citation>
    <scope>NUCLEOTIDE SEQUENCE [LARGE SCALE GENOMIC DNA]</scope>
    <source>
        <strain evidence="4 5">SIID29052-01</strain>
    </source>
</reference>
<feature type="signal peptide" evidence="2">
    <location>
        <begin position="1"/>
        <end position="24"/>
    </location>
</feature>
<dbReference type="InterPro" id="IPR006311">
    <property type="entry name" value="TAT_signal"/>
</dbReference>
<protein>
    <recommendedName>
        <fullName evidence="3">Nitroreductase domain-containing protein</fullName>
    </recommendedName>
</protein>
<dbReference type="GO" id="GO:0016491">
    <property type="term" value="F:oxidoreductase activity"/>
    <property type="evidence" value="ECO:0007669"/>
    <property type="project" value="InterPro"/>
</dbReference>
<dbReference type="PANTHER" id="PTHR43745">
    <property type="entry name" value="NITROREDUCTASE MJ1384-RELATED"/>
    <property type="match status" value="1"/>
</dbReference>
<dbReference type="GO" id="GO:0051536">
    <property type="term" value="F:iron-sulfur cluster binding"/>
    <property type="evidence" value="ECO:0007669"/>
    <property type="project" value="UniProtKB-KW"/>
</dbReference>
<dbReference type="InterPro" id="IPR000415">
    <property type="entry name" value="Nitroreductase-like"/>
</dbReference>
<evidence type="ECO:0000313" key="4">
    <source>
        <dbReference type="EMBL" id="GFK93998.1"/>
    </source>
</evidence>
<keyword evidence="1" id="KW-0411">Iron-sulfur</keyword>
<accession>A0A6V8LUK4</accession>
<reference evidence="4 5" key="2">
    <citation type="submission" date="2020-05" db="EMBL/GenBank/DDBJ databases">
        <title>Draft genome sequence of Desulfovibrio sp. strainFSS-1.</title>
        <authorList>
            <person name="Shimoshige H."/>
            <person name="Kobayashi H."/>
            <person name="Maekawa T."/>
        </authorList>
    </citation>
    <scope>NUCLEOTIDE SEQUENCE [LARGE SCALE GENOMIC DNA]</scope>
    <source>
        <strain evidence="4 5">SIID29052-01</strain>
    </source>
</reference>
<keyword evidence="2" id="KW-0732">Signal</keyword>
<keyword evidence="5" id="KW-1185">Reference proteome</keyword>
<proteinExistence type="predicted"/>
<dbReference type="Gene3D" id="3.40.109.10">
    <property type="entry name" value="NADH Oxidase"/>
    <property type="match status" value="1"/>
</dbReference>
<dbReference type="SUPFAM" id="SSF55469">
    <property type="entry name" value="FMN-dependent nitroreductase-like"/>
    <property type="match status" value="1"/>
</dbReference>
<name>A0A6V8LUK4_9BACT</name>
<dbReference type="Proteomes" id="UP000494245">
    <property type="component" value="Unassembled WGS sequence"/>
</dbReference>
<keyword evidence="1" id="KW-0479">Metal-binding</keyword>
<dbReference type="AlphaFoldDB" id="A0A6V8LUK4"/>
<dbReference type="InterPro" id="IPR052544">
    <property type="entry name" value="Bacteriocin_Proc_Enz"/>
</dbReference>
<comment type="caution">
    <text evidence="4">The sequence shown here is derived from an EMBL/GenBank/DDBJ whole genome shotgun (WGS) entry which is preliminary data.</text>
</comment>
<dbReference type="PROSITE" id="PS51318">
    <property type="entry name" value="TAT"/>
    <property type="match status" value="1"/>
</dbReference>
<evidence type="ECO:0000313" key="5">
    <source>
        <dbReference type="Proteomes" id="UP000494245"/>
    </source>
</evidence>
<feature type="domain" description="Nitroreductase" evidence="3">
    <location>
        <begin position="59"/>
        <end position="226"/>
    </location>
</feature>
<dbReference type="Pfam" id="PF00881">
    <property type="entry name" value="Nitroreductase"/>
    <property type="match status" value="1"/>
</dbReference>
<organism evidence="4 5">
    <name type="scientific">Fundidesulfovibrio magnetotacticus</name>
    <dbReference type="NCBI Taxonomy" id="2730080"/>
    <lineage>
        <taxon>Bacteria</taxon>
        <taxon>Pseudomonadati</taxon>
        <taxon>Thermodesulfobacteriota</taxon>
        <taxon>Desulfovibrionia</taxon>
        <taxon>Desulfovibrionales</taxon>
        <taxon>Desulfovibrionaceae</taxon>
        <taxon>Fundidesulfovibrio</taxon>
    </lineage>
</organism>
<dbReference type="EMBL" id="BLTE01000007">
    <property type="protein sequence ID" value="GFK93998.1"/>
    <property type="molecule type" value="Genomic_DNA"/>
</dbReference>
<evidence type="ECO:0000259" key="3">
    <source>
        <dbReference type="Pfam" id="PF00881"/>
    </source>
</evidence>
<dbReference type="RefSeq" id="WP_173083618.1">
    <property type="nucleotide sequence ID" value="NZ_BLTE01000007.1"/>
</dbReference>
<feature type="chain" id="PRO_5028820009" description="Nitroreductase domain-containing protein" evidence="2">
    <location>
        <begin position="25"/>
        <end position="229"/>
    </location>
</feature>
<dbReference type="PANTHER" id="PTHR43745:SF2">
    <property type="entry name" value="NITROREDUCTASE MJ1384-RELATED"/>
    <property type="match status" value="1"/>
</dbReference>